<reference evidence="4" key="1">
    <citation type="journal article" date="2019" name="Int. J. Syst. Evol. Microbiol.">
        <title>The Global Catalogue of Microorganisms (GCM) 10K type strain sequencing project: providing services to taxonomists for standard genome sequencing and annotation.</title>
        <authorList>
            <consortium name="The Broad Institute Genomics Platform"/>
            <consortium name="The Broad Institute Genome Sequencing Center for Infectious Disease"/>
            <person name="Wu L."/>
            <person name="Ma J."/>
        </authorList>
    </citation>
    <scope>NUCLEOTIDE SEQUENCE [LARGE SCALE GENOMIC DNA]</scope>
    <source>
        <strain evidence="4">JCM 16703</strain>
    </source>
</reference>
<sequence length="143" mass="14706">MRRDERGTITPLIIGFAVVIILGIVLVVDSTAAYLQRQSLDNLADGAALHAADQGAAGLAYSEGVAGEALPVDAGSARAAVTDYLRRIGAFRDHPDLRVEVQVDATSVTVSLDAPADLPLTMPGAPSSTRVRATGAAVTTVDP</sequence>
<proteinExistence type="predicted"/>
<dbReference type="InterPro" id="IPR028087">
    <property type="entry name" value="Tad_N"/>
</dbReference>
<dbReference type="EMBL" id="BAAAZH010000013">
    <property type="protein sequence ID" value="GAA4118059.1"/>
    <property type="molecule type" value="Genomic_DNA"/>
</dbReference>
<dbReference type="Pfam" id="PF13400">
    <property type="entry name" value="Tad"/>
    <property type="match status" value="1"/>
</dbReference>
<feature type="transmembrane region" description="Helical" evidence="1">
    <location>
        <begin position="12"/>
        <end position="35"/>
    </location>
</feature>
<organism evidence="3 4">
    <name type="scientific">Nocardioides fonticola</name>
    <dbReference type="NCBI Taxonomy" id="450363"/>
    <lineage>
        <taxon>Bacteria</taxon>
        <taxon>Bacillati</taxon>
        <taxon>Actinomycetota</taxon>
        <taxon>Actinomycetes</taxon>
        <taxon>Propionibacteriales</taxon>
        <taxon>Nocardioidaceae</taxon>
        <taxon>Nocardioides</taxon>
    </lineage>
</organism>
<keyword evidence="4" id="KW-1185">Reference proteome</keyword>
<evidence type="ECO:0000259" key="2">
    <source>
        <dbReference type="Pfam" id="PF13400"/>
    </source>
</evidence>
<evidence type="ECO:0000256" key="1">
    <source>
        <dbReference type="SAM" id="Phobius"/>
    </source>
</evidence>
<protein>
    <recommendedName>
        <fullName evidence="2">Putative Flp pilus-assembly TadG-like N-terminal domain-containing protein</fullName>
    </recommendedName>
</protein>
<accession>A0ABP7XIC3</accession>
<comment type="caution">
    <text evidence="3">The sequence shown here is derived from an EMBL/GenBank/DDBJ whole genome shotgun (WGS) entry which is preliminary data.</text>
</comment>
<keyword evidence="1" id="KW-0812">Transmembrane</keyword>
<name>A0ABP7XIC3_9ACTN</name>
<feature type="domain" description="Putative Flp pilus-assembly TadG-like N-terminal" evidence="2">
    <location>
        <begin position="7"/>
        <end position="53"/>
    </location>
</feature>
<keyword evidence="1" id="KW-0472">Membrane</keyword>
<gene>
    <name evidence="3" type="ORF">GCM10022215_19230</name>
</gene>
<evidence type="ECO:0000313" key="4">
    <source>
        <dbReference type="Proteomes" id="UP001501495"/>
    </source>
</evidence>
<dbReference type="RefSeq" id="WP_344733130.1">
    <property type="nucleotide sequence ID" value="NZ_BAAAZH010000013.1"/>
</dbReference>
<dbReference type="Proteomes" id="UP001501495">
    <property type="component" value="Unassembled WGS sequence"/>
</dbReference>
<keyword evidence="1" id="KW-1133">Transmembrane helix</keyword>
<evidence type="ECO:0000313" key="3">
    <source>
        <dbReference type="EMBL" id="GAA4118059.1"/>
    </source>
</evidence>